<dbReference type="InParanoid" id="C3YGP2"/>
<dbReference type="EMBL" id="GG666512">
    <property type="protein sequence ID" value="EEN60552.1"/>
    <property type="molecule type" value="Genomic_DNA"/>
</dbReference>
<evidence type="ECO:0000256" key="6">
    <source>
        <dbReference type="ARBA" id="ARBA00023136"/>
    </source>
</evidence>
<evidence type="ECO:0000256" key="2">
    <source>
        <dbReference type="ARBA" id="ARBA00007965"/>
    </source>
</evidence>
<keyword evidence="4 7" id="KW-0812">Transmembrane</keyword>
<evidence type="ECO:0000256" key="5">
    <source>
        <dbReference type="ARBA" id="ARBA00022989"/>
    </source>
</evidence>
<evidence type="ECO:0008006" key="9">
    <source>
        <dbReference type="Google" id="ProtNLM"/>
    </source>
</evidence>
<dbReference type="STRING" id="7739.C3YGP2"/>
<dbReference type="GO" id="GO:0005337">
    <property type="term" value="F:nucleoside transmembrane transporter activity"/>
    <property type="evidence" value="ECO:0007669"/>
    <property type="project" value="InterPro"/>
</dbReference>
<dbReference type="PANTHER" id="PTHR10332">
    <property type="entry name" value="EQUILIBRATIVE NUCLEOSIDE TRANSPORTER"/>
    <property type="match status" value="1"/>
</dbReference>
<keyword evidence="5 7" id="KW-1133">Transmembrane helix</keyword>
<protein>
    <recommendedName>
        <fullName evidence="9">Equilibrative nucleoside transporter 3</fullName>
    </recommendedName>
</protein>
<feature type="non-terminal residue" evidence="8">
    <location>
        <position position="403"/>
    </location>
</feature>
<keyword evidence="3" id="KW-0813">Transport</keyword>
<feature type="transmembrane region" description="Helical" evidence="7">
    <location>
        <begin position="171"/>
        <end position="192"/>
    </location>
</feature>
<keyword evidence="6 7" id="KW-0472">Membrane</keyword>
<sequence>VSRYNAVYIIFFMLGLGMLLPWNIFITANMYFRKRFIDSSYEDTFENYFSVASMVPNVVFQLLNIFVAHKVSLSLRMLVPLITMLVCFILTAVMVWVRSISTTGFFLITIFTVVIINLASAIMQGGSFGVAGKFPGRYTQAIMSGQALAGVFSALASILSLAAGGDPIHSGFGYFLTAVAAILVALASYLLLNRFEYARFYLYSTQAPGPEFSVPVPTLDICVRCLLYFPMSVSPLQIWVPAVSVMYTFLVTLSIFPSVSSLIESVSKSDGSKWTGEFFIPVTCFLFFNLSDLAGRIIAGAVQFPKEKSILLPILVLLRTGFMPLFMLCNAQPVETARHLPVVFNSDAFPIVFMVLMGVSNGYLGSLCMMYGPRLVAAEEAETAGITMSAFLTLGLGLGAAFS</sequence>
<feature type="transmembrane region" description="Helical" evidence="7">
    <location>
        <begin position="278"/>
        <end position="298"/>
    </location>
</feature>
<proteinExistence type="inferred from homology"/>
<feature type="transmembrane region" description="Helical" evidence="7">
    <location>
        <begin position="238"/>
        <end position="258"/>
    </location>
</feature>
<feature type="transmembrane region" description="Helical" evidence="7">
    <location>
        <begin position="6"/>
        <end position="26"/>
    </location>
</feature>
<feature type="transmembrane region" description="Helical" evidence="7">
    <location>
        <begin position="383"/>
        <end position="402"/>
    </location>
</feature>
<dbReference type="PANTHER" id="PTHR10332:SF88">
    <property type="entry name" value="EQUILIBRATIVE NUCLEOSIDE TRANSPORTER 1, ISOFORM A"/>
    <property type="match status" value="1"/>
</dbReference>
<dbReference type="AlphaFoldDB" id="C3YGP2"/>
<organism>
    <name type="scientific">Branchiostoma floridae</name>
    <name type="common">Florida lancelet</name>
    <name type="synonym">Amphioxus</name>
    <dbReference type="NCBI Taxonomy" id="7739"/>
    <lineage>
        <taxon>Eukaryota</taxon>
        <taxon>Metazoa</taxon>
        <taxon>Chordata</taxon>
        <taxon>Cephalochordata</taxon>
        <taxon>Leptocardii</taxon>
        <taxon>Amphioxiformes</taxon>
        <taxon>Branchiostomatidae</taxon>
        <taxon>Branchiostoma</taxon>
    </lineage>
</organism>
<dbReference type="PIRSF" id="PIRSF016379">
    <property type="entry name" value="ENT"/>
    <property type="match status" value="1"/>
</dbReference>
<dbReference type="PRINTS" id="PR01130">
    <property type="entry name" value="DERENTRNSPRT"/>
</dbReference>
<evidence type="ECO:0000256" key="1">
    <source>
        <dbReference type="ARBA" id="ARBA00004141"/>
    </source>
</evidence>
<evidence type="ECO:0000256" key="7">
    <source>
        <dbReference type="SAM" id="Phobius"/>
    </source>
</evidence>
<evidence type="ECO:0000256" key="4">
    <source>
        <dbReference type="ARBA" id="ARBA00022692"/>
    </source>
</evidence>
<evidence type="ECO:0000313" key="8">
    <source>
        <dbReference type="EMBL" id="EEN60552.1"/>
    </source>
</evidence>
<gene>
    <name evidence="8" type="ORF">BRAFLDRAFT_165977</name>
</gene>
<reference evidence="8" key="1">
    <citation type="journal article" date="2008" name="Nature">
        <title>The amphioxus genome and the evolution of the chordate karyotype.</title>
        <authorList>
            <consortium name="US DOE Joint Genome Institute (JGI-PGF)"/>
            <person name="Putnam N.H."/>
            <person name="Butts T."/>
            <person name="Ferrier D.E.K."/>
            <person name="Furlong R.F."/>
            <person name="Hellsten U."/>
            <person name="Kawashima T."/>
            <person name="Robinson-Rechavi M."/>
            <person name="Shoguchi E."/>
            <person name="Terry A."/>
            <person name="Yu J.-K."/>
            <person name="Benito-Gutierrez E.L."/>
            <person name="Dubchak I."/>
            <person name="Garcia-Fernandez J."/>
            <person name="Gibson-Brown J.J."/>
            <person name="Grigoriev I.V."/>
            <person name="Horton A.C."/>
            <person name="de Jong P.J."/>
            <person name="Jurka J."/>
            <person name="Kapitonov V.V."/>
            <person name="Kohara Y."/>
            <person name="Kuroki Y."/>
            <person name="Lindquist E."/>
            <person name="Lucas S."/>
            <person name="Osoegawa K."/>
            <person name="Pennacchio L.A."/>
            <person name="Salamov A.A."/>
            <person name="Satou Y."/>
            <person name="Sauka-Spengler T."/>
            <person name="Schmutz J."/>
            <person name="Shin-I T."/>
            <person name="Toyoda A."/>
            <person name="Bronner-Fraser M."/>
            <person name="Fujiyama A."/>
            <person name="Holland L.Z."/>
            <person name="Holland P.W.H."/>
            <person name="Satoh N."/>
            <person name="Rokhsar D.S."/>
        </authorList>
    </citation>
    <scope>NUCLEOTIDE SEQUENCE [LARGE SCALE GENOMIC DNA]</scope>
    <source>
        <strain evidence="8">S238N-H82</strain>
        <tissue evidence="8">Testes</tissue>
    </source>
</reference>
<evidence type="ECO:0000256" key="3">
    <source>
        <dbReference type="ARBA" id="ARBA00022448"/>
    </source>
</evidence>
<feature type="non-terminal residue" evidence="8">
    <location>
        <position position="1"/>
    </location>
</feature>
<dbReference type="GO" id="GO:0016020">
    <property type="term" value="C:membrane"/>
    <property type="evidence" value="ECO:0007669"/>
    <property type="project" value="UniProtKB-SubCell"/>
</dbReference>
<feature type="transmembrane region" description="Helical" evidence="7">
    <location>
        <begin position="73"/>
        <end position="97"/>
    </location>
</feature>
<feature type="transmembrane region" description="Helical" evidence="7">
    <location>
        <begin position="47"/>
        <end position="67"/>
    </location>
</feature>
<dbReference type="InterPro" id="IPR002259">
    <property type="entry name" value="Eqnu_transpt"/>
</dbReference>
<feature type="transmembrane region" description="Helical" evidence="7">
    <location>
        <begin position="310"/>
        <end position="328"/>
    </location>
</feature>
<feature type="transmembrane region" description="Helical" evidence="7">
    <location>
        <begin position="348"/>
        <end position="371"/>
    </location>
</feature>
<accession>C3YGP2</accession>
<feature type="transmembrane region" description="Helical" evidence="7">
    <location>
        <begin position="143"/>
        <end position="164"/>
    </location>
</feature>
<name>C3YGP2_BRAFL</name>
<dbReference type="Pfam" id="PF01733">
    <property type="entry name" value="Nucleoside_tran"/>
    <property type="match status" value="2"/>
</dbReference>
<feature type="transmembrane region" description="Helical" evidence="7">
    <location>
        <begin position="104"/>
        <end position="123"/>
    </location>
</feature>
<comment type="subcellular location">
    <subcellularLocation>
        <location evidence="1">Membrane</location>
        <topology evidence="1">Multi-pass membrane protein</topology>
    </subcellularLocation>
</comment>
<comment type="similarity">
    <text evidence="2">Belongs to the SLC29A/ENT transporter (TC 2.A.57) family.</text>
</comment>
<dbReference type="eggNOG" id="KOG1479">
    <property type="taxonomic scope" value="Eukaryota"/>
</dbReference>